<evidence type="ECO:0000313" key="3">
    <source>
        <dbReference type="Proteomes" id="UP000319578"/>
    </source>
</evidence>
<protein>
    <recommendedName>
        <fullName evidence="4">Spore coat protein</fullName>
    </recommendedName>
</protein>
<name>A0ABQ0TR80_9BACL</name>
<accession>A0ABQ0TR80</accession>
<dbReference type="EMBL" id="BJON01000015">
    <property type="protein sequence ID" value="GED70339.1"/>
    <property type="molecule type" value="Genomic_DNA"/>
</dbReference>
<reference evidence="2 3" key="1">
    <citation type="submission" date="2019-06" db="EMBL/GenBank/DDBJ databases">
        <title>Whole genome shotgun sequence of Brevibacillus reuszeri NBRC 15719.</title>
        <authorList>
            <person name="Hosoyama A."/>
            <person name="Uohara A."/>
            <person name="Ohji S."/>
            <person name="Ichikawa N."/>
        </authorList>
    </citation>
    <scope>NUCLEOTIDE SEQUENCE [LARGE SCALE GENOMIC DNA]</scope>
    <source>
        <strain evidence="2 3">NBRC 15719</strain>
    </source>
</reference>
<feature type="compositionally biased region" description="Basic residues" evidence="1">
    <location>
        <begin position="1"/>
        <end position="18"/>
    </location>
</feature>
<feature type="region of interest" description="Disordered" evidence="1">
    <location>
        <begin position="177"/>
        <end position="211"/>
    </location>
</feature>
<evidence type="ECO:0000313" key="2">
    <source>
        <dbReference type="EMBL" id="GED70339.1"/>
    </source>
</evidence>
<feature type="region of interest" description="Disordered" evidence="1">
    <location>
        <begin position="1"/>
        <end position="36"/>
    </location>
</feature>
<organism evidence="2 3">
    <name type="scientific">Brevibacillus reuszeri</name>
    <dbReference type="NCBI Taxonomy" id="54915"/>
    <lineage>
        <taxon>Bacteria</taxon>
        <taxon>Bacillati</taxon>
        <taxon>Bacillota</taxon>
        <taxon>Bacilli</taxon>
        <taxon>Bacillales</taxon>
        <taxon>Paenibacillaceae</taxon>
        <taxon>Brevibacillus</taxon>
    </lineage>
</organism>
<proteinExistence type="predicted"/>
<feature type="compositionally biased region" description="Low complexity" evidence="1">
    <location>
        <begin position="177"/>
        <end position="186"/>
    </location>
</feature>
<feature type="compositionally biased region" description="Basic and acidic residues" evidence="1">
    <location>
        <begin position="199"/>
        <end position="211"/>
    </location>
</feature>
<comment type="caution">
    <text evidence="2">The sequence shown here is derived from an EMBL/GenBank/DDBJ whole genome shotgun (WGS) entry which is preliminary data.</text>
</comment>
<dbReference type="Proteomes" id="UP000319578">
    <property type="component" value="Unassembled WGS sequence"/>
</dbReference>
<dbReference type="RefSeq" id="WP_174769622.1">
    <property type="nucleotide sequence ID" value="NZ_BJON01000015.1"/>
</dbReference>
<evidence type="ECO:0008006" key="4">
    <source>
        <dbReference type="Google" id="ProtNLM"/>
    </source>
</evidence>
<evidence type="ECO:0000256" key="1">
    <source>
        <dbReference type="SAM" id="MobiDB-lite"/>
    </source>
</evidence>
<sequence length="211" mass="23555">MKAARKKARKNSVRSHRRSAGDSYYHSTNKTKKRSIDRMLRVNVRAPNVHVTTPAPQVSVHAPIPTVQIEAPKPLIIPPPIVHVDVEKEENTEEASFHALRRELRKCKKENQSIELILTSDLGPDSRDYRRGTLVRVDEGLIELRSCATFPGNGQSILIPLNRIVAVIPNLQNPSEEAATKASEATRNAEPVPFPFVERTGEQIDRHLASG</sequence>
<gene>
    <name evidence="2" type="ORF">BRE01_40410</name>
</gene>
<keyword evidence="3" id="KW-1185">Reference proteome</keyword>